<evidence type="ECO:0000256" key="3">
    <source>
        <dbReference type="ARBA" id="ARBA00023157"/>
    </source>
</evidence>
<keyword evidence="2" id="KW-0496">Mitochondrion</keyword>
<dbReference type="InterPro" id="IPR048280">
    <property type="entry name" value="COX6B-like"/>
</dbReference>
<dbReference type="GO" id="GO:0005758">
    <property type="term" value="C:mitochondrial intermembrane space"/>
    <property type="evidence" value="ECO:0007669"/>
    <property type="project" value="UniProtKB-SubCell"/>
</dbReference>
<dbReference type="EMBL" id="OU898277">
    <property type="protein sequence ID" value="CAG9829088.1"/>
    <property type="molecule type" value="Genomic_DNA"/>
</dbReference>
<evidence type="ECO:0000256" key="5">
    <source>
        <dbReference type="ARBA" id="ARBA00039509"/>
    </source>
</evidence>
<dbReference type="OrthoDB" id="9971592at2759"/>
<evidence type="ECO:0000256" key="4">
    <source>
        <dbReference type="ARBA" id="ARBA00038205"/>
    </source>
</evidence>
<dbReference type="AlphaFoldDB" id="A0A9N9X8H3"/>
<evidence type="ECO:0000313" key="7">
    <source>
        <dbReference type="Proteomes" id="UP001153709"/>
    </source>
</evidence>
<dbReference type="PANTHER" id="PTHR46811:SF1">
    <property type="entry name" value="COILED-COIL-HELIX-COILED-COIL-HELIX DOMAIN-CONTAINING PROTEIN 7"/>
    <property type="match status" value="1"/>
</dbReference>
<dbReference type="InterPro" id="IPR051040">
    <property type="entry name" value="COX23"/>
</dbReference>
<keyword evidence="7" id="KW-1185">Reference proteome</keyword>
<dbReference type="Pfam" id="PF02297">
    <property type="entry name" value="COX6B"/>
    <property type="match status" value="1"/>
</dbReference>
<proteinExistence type="inferred from homology"/>
<dbReference type="PROSITE" id="PS51808">
    <property type="entry name" value="CHCH"/>
    <property type="match status" value="1"/>
</dbReference>
<comment type="subcellular location">
    <subcellularLocation>
        <location evidence="1">Mitochondrion intermembrane space</location>
    </subcellularLocation>
</comment>
<comment type="similarity">
    <text evidence="4">Belongs to the CHCHD7 family.</text>
</comment>
<dbReference type="Proteomes" id="UP001153709">
    <property type="component" value="Chromosome 2"/>
</dbReference>
<organism evidence="6 7">
    <name type="scientific">Diabrotica balteata</name>
    <name type="common">Banded cucumber beetle</name>
    <dbReference type="NCBI Taxonomy" id="107213"/>
    <lineage>
        <taxon>Eukaryota</taxon>
        <taxon>Metazoa</taxon>
        <taxon>Ecdysozoa</taxon>
        <taxon>Arthropoda</taxon>
        <taxon>Hexapoda</taxon>
        <taxon>Insecta</taxon>
        <taxon>Pterygota</taxon>
        <taxon>Neoptera</taxon>
        <taxon>Endopterygota</taxon>
        <taxon>Coleoptera</taxon>
        <taxon>Polyphaga</taxon>
        <taxon>Cucujiformia</taxon>
        <taxon>Chrysomeloidea</taxon>
        <taxon>Chrysomelidae</taxon>
        <taxon>Galerucinae</taxon>
        <taxon>Diabroticina</taxon>
        <taxon>Diabroticites</taxon>
        <taxon>Diabrotica</taxon>
    </lineage>
</organism>
<sequence length="87" mass="10560">MKKQRNTEAEERNPCLKEQDLTFKCFHDHSFDKEACETAIDNYKLCKSFWFAVQKDRRKQGIRPVMPPLSERDNIKRDFFSKFQQQQ</sequence>
<evidence type="ECO:0000313" key="6">
    <source>
        <dbReference type="EMBL" id="CAG9829088.1"/>
    </source>
</evidence>
<dbReference type="GO" id="GO:0033108">
    <property type="term" value="P:mitochondrial respiratory chain complex assembly"/>
    <property type="evidence" value="ECO:0007669"/>
    <property type="project" value="TreeGrafter"/>
</dbReference>
<protein>
    <recommendedName>
        <fullName evidence="5">Coiled-coil-helix-coiled-coil-helix domain-containing protein 7</fullName>
    </recommendedName>
</protein>
<reference evidence="6" key="1">
    <citation type="submission" date="2022-01" db="EMBL/GenBank/DDBJ databases">
        <authorList>
            <person name="King R."/>
        </authorList>
    </citation>
    <scope>NUCLEOTIDE SEQUENCE</scope>
</reference>
<dbReference type="PANTHER" id="PTHR46811">
    <property type="entry name" value="COILED-COIL-HELIX-COILED-COIL-HELIX DOMAIN-CONTAINING PROTEIN 7"/>
    <property type="match status" value="1"/>
</dbReference>
<gene>
    <name evidence="6" type="ORF">DIABBA_LOCUS2943</name>
</gene>
<dbReference type="SUPFAM" id="SSF47072">
    <property type="entry name" value="Cysteine alpha-hairpin motif"/>
    <property type="match status" value="1"/>
</dbReference>
<accession>A0A9N9X8H3</accession>
<dbReference type="InterPro" id="IPR009069">
    <property type="entry name" value="Cys_alpha_HP_mot_SF"/>
</dbReference>
<name>A0A9N9X8H3_DIABA</name>
<keyword evidence="3" id="KW-1015">Disulfide bond</keyword>
<evidence type="ECO:0000256" key="1">
    <source>
        <dbReference type="ARBA" id="ARBA00004569"/>
    </source>
</evidence>
<evidence type="ECO:0000256" key="2">
    <source>
        <dbReference type="ARBA" id="ARBA00023128"/>
    </source>
</evidence>